<organism evidence="6 7">
    <name type="scientific">Rhodovibrio sodomensis</name>
    <dbReference type="NCBI Taxonomy" id="1088"/>
    <lineage>
        <taxon>Bacteria</taxon>
        <taxon>Pseudomonadati</taxon>
        <taxon>Pseudomonadota</taxon>
        <taxon>Alphaproteobacteria</taxon>
        <taxon>Rhodospirillales</taxon>
        <taxon>Rhodovibrionaceae</taxon>
        <taxon>Rhodovibrio</taxon>
    </lineage>
</organism>
<comment type="caution">
    <text evidence="6">The sequence shown here is derived from an EMBL/GenBank/DDBJ whole genome shotgun (WGS) entry which is preliminary data.</text>
</comment>
<evidence type="ECO:0000256" key="5">
    <source>
        <dbReference type="HAMAP-Rule" id="MF_00656"/>
    </source>
</evidence>
<accession>A0ABS1DDS5</accession>
<gene>
    <name evidence="5 6" type="primary">pqqA</name>
    <name evidence="6" type="ORF">CKO28_10925</name>
</gene>
<dbReference type="RefSeq" id="WP_200340858.1">
    <property type="nucleotide sequence ID" value="NZ_NRRL01000025.1"/>
</dbReference>
<protein>
    <recommendedName>
        <fullName evidence="3 5">Coenzyme PQQ synthesis protein A</fullName>
    </recommendedName>
    <alternativeName>
        <fullName evidence="5">Pyrroloquinoline quinone biosynthesis protein A</fullName>
    </alternativeName>
</protein>
<name>A0ABS1DDS5_9PROT</name>
<evidence type="ECO:0000256" key="1">
    <source>
        <dbReference type="ARBA" id="ARBA00004886"/>
    </source>
</evidence>
<keyword evidence="4 5" id="KW-0884">PQQ biosynthesis</keyword>
<sequence>MKKTWTAPKVVEIAVGMEINAYACAQSSR</sequence>
<comment type="similarity">
    <text evidence="2 5">Belongs to the PqqA family.</text>
</comment>
<feature type="cross-link" description="Pyrroloquinoline quinone (Glu-Tyr)" evidence="5">
    <location>
        <begin position="18"/>
        <end position="22"/>
    </location>
</feature>
<comment type="function">
    <text evidence="5">Required for coenzyme pyrroloquinoline quinone (PQQ) biosynthesis. PQQ is probably formed by cross-linking a specific glutamate to a specific tyrosine residue and excising these residues from the peptide.</text>
</comment>
<dbReference type="NCBIfam" id="TIGR02107">
    <property type="entry name" value="PQQ_syn_pqqA"/>
    <property type="match status" value="1"/>
</dbReference>
<evidence type="ECO:0000313" key="6">
    <source>
        <dbReference type="EMBL" id="MBK1668545.1"/>
    </source>
</evidence>
<dbReference type="Pfam" id="PF08042">
    <property type="entry name" value="PqqA"/>
    <property type="match status" value="1"/>
</dbReference>
<evidence type="ECO:0000256" key="4">
    <source>
        <dbReference type="ARBA" id="ARBA00022905"/>
    </source>
</evidence>
<keyword evidence="7" id="KW-1185">Reference proteome</keyword>
<comment type="pathway">
    <text evidence="1 5">Cofactor biosynthesis; pyrroloquinoline quinone biosynthesis.</text>
</comment>
<dbReference type="Proteomes" id="UP001296873">
    <property type="component" value="Unassembled WGS sequence"/>
</dbReference>
<dbReference type="InterPro" id="IPR011725">
    <property type="entry name" value="PQQ_synth_PqqA"/>
</dbReference>
<proteinExistence type="inferred from homology"/>
<reference evidence="6 7" key="1">
    <citation type="journal article" date="2020" name="Microorganisms">
        <title>Osmotic Adaptation and Compatible Solute Biosynthesis of Phototrophic Bacteria as Revealed from Genome Analyses.</title>
        <authorList>
            <person name="Imhoff J.F."/>
            <person name="Rahn T."/>
            <person name="Kunzel S."/>
            <person name="Keller A."/>
            <person name="Neulinger S.C."/>
        </authorList>
    </citation>
    <scope>NUCLEOTIDE SEQUENCE [LARGE SCALE GENOMIC DNA]</scope>
    <source>
        <strain evidence="6 7">DSM 9895</strain>
    </source>
</reference>
<evidence type="ECO:0000313" key="7">
    <source>
        <dbReference type="Proteomes" id="UP001296873"/>
    </source>
</evidence>
<dbReference type="HAMAP" id="MF_00656">
    <property type="entry name" value="PQQ_syn_PqqA"/>
    <property type="match status" value="1"/>
</dbReference>
<evidence type="ECO:0000256" key="3">
    <source>
        <dbReference type="ARBA" id="ARBA00015086"/>
    </source>
</evidence>
<evidence type="ECO:0000256" key="2">
    <source>
        <dbReference type="ARBA" id="ARBA00009325"/>
    </source>
</evidence>
<dbReference type="EMBL" id="NRRL01000025">
    <property type="protein sequence ID" value="MBK1668545.1"/>
    <property type="molecule type" value="Genomic_DNA"/>
</dbReference>